<dbReference type="InterPro" id="IPR014729">
    <property type="entry name" value="Rossmann-like_a/b/a_fold"/>
</dbReference>
<feature type="region of interest" description="Disordered" evidence="1">
    <location>
        <begin position="1"/>
        <end position="28"/>
    </location>
</feature>
<evidence type="ECO:0000256" key="1">
    <source>
        <dbReference type="SAM" id="MobiDB-lite"/>
    </source>
</evidence>
<name>A0A401YMM1_9ACTN</name>
<dbReference type="EMBL" id="BIFH01000019">
    <property type="protein sequence ID" value="GCD95841.1"/>
    <property type="molecule type" value="Genomic_DNA"/>
</dbReference>
<feature type="domain" description="UspA" evidence="2">
    <location>
        <begin position="35"/>
        <end position="166"/>
    </location>
</feature>
<reference evidence="3 4" key="1">
    <citation type="submission" date="2018-12" db="EMBL/GenBank/DDBJ databases">
        <title>Draft genome sequence of Embleya hyalina NBRC 13850T.</title>
        <authorList>
            <person name="Komaki H."/>
            <person name="Hosoyama A."/>
            <person name="Kimura A."/>
            <person name="Ichikawa N."/>
            <person name="Tamura T."/>
        </authorList>
    </citation>
    <scope>NUCLEOTIDE SEQUENCE [LARGE SCALE GENOMIC DNA]</scope>
    <source>
        <strain evidence="3 4">NBRC 13850</strain>
    </source>
</reference>
<dbReference type="SUPFAM" id="SSF52402">
    <property type="entry name" value="Adenine nucleotide alpha hydrolases-like"/>
    <property type="match status" value="1"/>
</dbReference>
<evidence type="ECO:0000313" key="4">
    <source>
        <dbReference type="Proteomes" id="UP000286931"/>
    </source>
</evidence>
<organism evidence="3 4">
    <name type="scientific">Embleya hyalina</name>
    <dbReference type="NCBI Taxonomy" id="516124"/>
    <lineage>
        <taxon>Bacteria</taxon>
        <taxon>Bacillati</taxon>
        <taxon>Actinomycetota</taxon>
        <taxon>Actinomycetes</taxon>
        <taxon>Kitasatosporales</taxon>
        <taxon>Streptomycetaceae</taxon>
        <taxon>Embleya</taxon>
    </lineage>
</organism>
<dbReference type="AlphaFoldDB" id="A0A401YMM1"/>
<accession>A0A401YMM1</accession>
<dbReference type="Gene3D" id="3.40.50.620">
    <property type="entry name" value="HUPs"/>
    <property type="match status" value="1"/>
</dbReference>
<comment type="caution">
    <text evidence="3">The sequence shown here is derived from an EMBL/GenBank/DDBJ whole genome shotgun (WGS) entry which is preliminary data.</text>
</comment>
<sequence length="170" mass="18051">MESLGTRFDRETTGVAPRRSVVPTEEGAKNRPEGRIVVGLDGSYGSAVALRWAAREAAELGVVLDVVAAWTDADPERPTLDRPDARLSVARERLEHALANLVRVPIPPERIVATPLHGAAGEVLVARARDARLLVLGTSGIECPTIPGPTGLYCLRHSATPVVFVPAPDA</sequence>
<keyword evidence="4" id="KW-1185">Reference proteome</keyword>
<evidence type="ECO:0000259" key="2">
    <source>
        <dbReference type="Pfam" id="PF00582"/>
    </source>
</evidence>
<evidence type="ECO:0000313" key="3">
    <source>
        <dbReference type="EMBL" id="GCD95841.1"/>
    </source>
</evidence>
<dbReference type="InterPro" id="IPR006016">
    <property type="entry name" value="UspA"/>
</dbReference>
<protein>
    <submittedName>
        <fullName evidence="3">Universal stress protein</fullName>
    </submittedName>
</protein>
<dbReference type="RefSeq" id="WP_126637954.1">
    <property type="nucleotide sequence ID" value="NZ_BIFH01000019.1"/>
</dbReference>
<proteinExistence type="predicted"/>
<dbReference type="Proteomes" id="UP000286931">
    <property type="component" value="Unassembled WGS sequence"/>
</dbReference>
<dbReference type="OrthoDB" id="3472822at2"/>
<dbReference type="Pfam" id="PF00582">
    <property type="entry name" value="Usp"/>
    <property type="match status" value="1"/>
</dbReference>
<gene>
    <name evidence="3" type="ORF">EHYA_03525</name>
</gene>